<dbReference type="SUPFAM" id="SSF56601">
    <property type="entry name" value="beta-lactamase/transpeptidase-like"/>
    <property type="match status" value="1"/>
</dbReference>
<evidence type="ECO:0000313" key="4">
    <source>
        <dbReference type="Proteomes" id="UP000264062"/>
    </source>
</evidence>
<dbReference type="GO" id="GO:0071555">
    <property type="term" value="P:cell wall organization"/>
    <property type="evidence" value="ECO:0007669"/>
    <property type="project" value="TreeGrafter"/>
</dbReference>
<dbReference type="InterPro" id="IPR050515">
    <property type="entry name" value="Beta-lactam/transpept"/>
</dbReference>
<organism evidence="3 4">
    <name type="scientific">candidate division WOR-3 bacterium</name>
    <dbReference type="NCBI Taxonomy" id="2052148"/>
    <lineage>
        <taxon>Bacteria</taxon>
        <taxon>Bacteria division WOR-3</taxon>
    </lineage>
</organism>
<dbReference type="Pfam" id="PF00905">
    <property type="entry name" value="Transpeptidase"/>
    <property type="match status" value="1"/>
</dbReference>
<reference evidence="3 4" key="1">
    <citation type="journal article" date="2018" name="Nat. Biotechnol.">
        <title>A standardized bacterial taxonomy based on genome phylogeny substantially revises the tree of life.</title>
        <authorList>
            <person name="Parks D.H."/>
            <person name="Chuvochina M."/>
            <person name="Waite D.W."/>
            <person name="Rinke C."/>
            <person name="Skarshewski A."/>
            <person name="Chaumeil P.A."/>
            <person name="Hugenholtz P."/>
        </authorList>
    </citation>
    <scope>NUCLEOTIDE SEQUENCE [LARGE SCALE GENOMIC DNA]</scope>
    <source>
        <strain evidence="3">UBA9956</strain>
    </source>
</reference>
<dbReference type="PANTHER" id="PTHR30627:SF2">
    <property type="entry name" value="PEPTIDOGLYCAN D,D-TRANSPEPTIDASE MRDA"/>
    <property type="match status" value="1"/>
</dbReference>
<comment type="caution">
    <text evidence="3">The sequence shown here is derived from an EMBL/GenBank/DDBJ whole genome shotgun (WGS) entry which is preliminary data.</text>
</comment>
<keyword evidence="1" id="KW-0732">Signal</keyword>
<dbReference type="PANTHER" id="PTHR30627">
    <property type="entry name" value="PEPTIDOGLYCAN D,D-TRANSPEPTIDASE"/>
    <property type="match status" value="1"/>
</dbReference>
<dbReference type="GO" id="GO:0071972">
    <property type="term" value="F:peptidoglycan L,D-transpeptidase activity"/>
    <property type="evidence" value="ECO:0007669"/>
    <property type="project" value="TreeGrafter"/>
</dbReference>
<proteinExistence type="predicted"/>
<evidence type="ECO:0000313" key="3">
    <source>
        <dbReference type="EMBL" id="HAV92002.1"/>
    </source>
</evidence>
<dbReference type="Proteomes" id="UP000264062">
    <property type="component" value="Unassembled WGS sequence"/>
</dbReference>
<feature type="signal peptide" evidence="1">
    <location>
        <begin position="1"/>
        <end position="20"/>
    </location>
</feature>
<dbReference type="Gene3D" id="3.40.710.10">
    <property type="entry name" value="DD-peptidase/beta-lactamase superfamily"/>
    <property type="match status" value="1"/>
</dbReference>
<evidence type="ECO:0000256" key="1">
    <source>
        <dbReference type="SAM" id="SignalP"/>
    </source>
</evidence>
<feature type="chain" id="PRO_5017038304" description="Penicillin-binding protein transpeptidase domain-containing protein" evidence="1">
    <location>
        <begin position="21"/>
        <end position="352"/>
    </location>
</feature>
<dbReference type="PROSITE" id="PS51257">
    <property type="entry name" value="PROKAR_LIPOPROTEIN"/>
    <property type="match status" value="1"/>
</dbReference>
<evidence type="ECO:0000259" key="2">
    <source>
        <dbReference type="Pfam" id="PF00905"/>
    </source>
</evidence>
<dbReference type="EMBL" id="DMZY01000071">
    <property type="protein sequence ID" value="HAV92002.1"/>
    <property type="molecule type" value="Genomic_DNA"/>
</dbReference>
<dbReference type="GO" id="GO:0008658">
    <property type="term" value="F:penicillin binding"/>
    <property type="evidence" value="ECO:0007669"/>
    <property type="project" value="InterPro"/>
</dbReference>
<dbReference type="GO" id="GO:0005886">
    <property type="term" value="C:plasma membrane"/>
    <property type="evidence" value="ECO:0007669"/>
    <property type="project" value="TreeGrafter"/>
</dbReference>
<dbReference type="InterPro" id="IPR001460">
    <property type="entry name" value="PCN-bd_Tpept"/>
</dbReference>
<sequence>MKRSEIFAFFLLLLLSSCSAGIPKNNLYEEYMYIQRTKDFSKTSINEEIQRDILLVMKNHKVPYGAVIVADARDGRILAVEEHSERGYDKGEFINKPVSAASIFKIITLGAAIGSGVFNAKDKIKYYDSPYSELNKYMDKRKSKSYGVTTTVENAIALSNNSAFAEIALKLDKKKLYEYSEKFFFTNSSLSGIKTGYIEKPKDSTELIQLCSGLKFSYMSPFQALLIAMTIANDGELKVPYINMSDSKKSITAIKKIVANGLLEAMSSTTILGTSKKQFSNNIEIAKHTYAKTGSLYGYSPDGYYNWFMGIYDGKKSRYAVVVLTVNDPKWSVKANYLAYKSIEFIRKHEEN</sequence>
<feature type="domain" description="Penicillin-binding protein transpeptidase" evidence="2">
    <location>
        <begin position="65"/>
        <end position="329"/>
    </location>
</feature>
<accession>A0A350H8Y6</accession>
<name>A0A350H8Y6_UNCW3</name>
<dbReference type="AlphaFoldDB" id="A0A350H8Y6"/>
<protein>
    <recommendedName>
        <fullName evidence="2">Penicillin-binding protein transpeptidase domain-containing protein</fullName>
    </recommendedName>
</protein>
<gene>
    <name evidence="3" type="ORF">DCW38_02335</name>
</gene>
<dbReference type="InterPro" id="IPR012338">
    <property type="entry name" value="Beta-lactam/transpept-like"/>
</dbReference>